<dbReference type="Proteomes" id="UP001159427">
    <property type="component" value="Unassembled WGS sequence"/>
</dbReference>
<feature type="coiled-coil region" evidence="1">
    <location>
        <begin position="423"/>
        <end position="450"/>
    </location>
</feature>
<dbReference type="EMBL" id="CALNXI010000193">
    <property type="protein sequence ID" value="CAH3021740.1"/>
    <property type="molecule type" value="Genomic_DNA"/>
</dbReference>
<organism evidence="2 3">
    <name type="scientific">Porites evermanni</name>
    <dbReference type="NCBI Taxonomy" id="104178"/>
    <lineage>
        <taxon>Eukaryota</taxon>
        <taxon>Metazoa</taxon>
        <taxon>Cnidaria</taxon>
        <taxon>Anthozoa</taxon>
        <taxon>Hexacorallia</taxon>
        <taxon>Scleractinia</taxon>
        <taxon>Fungiina</taxon>
        <taxon>Poritidae</taxon>
        <taxon>Porites</taxon>
    </lineage>
</organism>
<evidence type="ECO:0000256" key="1">
    <source>
        <dbReference type="SAM" id="Coils"/>
    </source>
</evidence>
<sequence length="471" mass="52964">MENDTADLLDSEENSVERELIEKLLEFSERQSQEIEEEDYDRVVFTSSLDEVACGWKDAAPNVRYISSADRKKKAKEKYWRVSPDSESNYSKVKRLAGMITNSNSSSGSEINNVKAGGTWPGNRQLKANMRNFQNADVLSYDTPCWRYIIDPRTLKYVERTPLQVLRNMFTSHKYPNQTLVLENGGIITFQETSSGGIAISDPALSFDRRLLESFQAGEDYRLCADKVCRIPGSYETSVPLVTQFRTEDNKIKVVHAMPSRKESNPTLSVCELCRFRAHDLSKSDCRLEINSSSCSELKPLQKITPIQRQAADDAFLANKALQSQTKLKSDNTSCSKVCRKSKEHKSLNQKKRTGLGGEGKLDWLPITRNTIGYPYPTYPSSYMTASHGKFPERPSAGFSLPRHNKKGKKLTLSEAANLVPSKGKLNDALEKLTQELDRKVEKARVTISETLLPSVSGTKLEVALANYCEN</sequence>
<protein>
    <submittedName>
        <fullName evidence="2">Uncharacterized protein</fullName>
    </submittedName>
</protein>
<accession>A0ABN8M4Q9</accession>
<evidence type="ECO:0000313" key="3">
    <source>
        <dbReference type="Proteomes" id="UP001159427"/>
    </source>
</evidence>
<gene>
    <name evidence="2" type="ORF">PEVE_00012622</name>
</gene>
<comment type="caution">
    <text evidence="2">The sequence shown here is derived from an EMBL/GenBank/DDBJ whole genome shotgun (WGS) entry which is preliminary data.</text>
</comment>
<name>A0ABN8M4Q9_9CNID</name>
<proteinExistence type="predicted"/>
<keyword evidence="1" id="KW-0175">Coiled coil</keyword>
<keyword evidence="3" id="KW-1185">Reference proteome</keyword>
<reference evidence="2 3" key="1">
    <citation type="submission" date="2022-05" db="EMBL/GenBank/DDBJ databases">
        <authorList>
            <consortium name="Genoscope - CEA"/>
            <person name="William W."/>
        </authorList>
    </citation>
    <scope>NUCLEOTIDE SEQUENCE [LARGE SCALE GENOMIC DNA]</scope>
</reference>
<evidence type="ECO:0000313" key="2">
    <source>
        <dbReference type="EMBL" id="CAH3021740.1"/>
    </source>
</evidence>